<organism evidence="5 6">
    <name type="scientific">Penicillium canescens</name>
    <dbReference type="NCBI Taxonomy" id="5083"/>
    <lineage>
        <taxon>Eukaryota</taxon>
        <taxon>Fungi</taxon>
        <taxon>Dikarya</taxon>
        <taxon>Ascomycota</taxon>
        <taxon>Pezizomycotina</taxon>
        <taxon>Eurotiomycetes</taxon>
        <taxon>Eurotiomycetidae</taxon>
        <taxon>Eurotiales</taxon>
        <taxon>Aspergillaceae</taxon>
        <taxon>Penicillium</taxon>
    </lineage>
</organism>
<dbReference type="InterPro" id="IPR002885">
    <property type="entry name" value="PPR_rpt"/>
</dbReference>
<feature type="compositionally biased region" description="Basic and acidic residues" evidence="3">
    <location>
        <begin position="644"/>
        <end position="653"/>
    </location>
</feature>
<evidence type="ECO:0000256" key="3">
    <source>
        <dbReference type="SAM" id="MobiDB-lite"/>
    </source>
</evidence>
<keyword evidence="6" id="KW-1185">Reference proteome</keyword>
<keyword evidence="1" id="KW-0677">Repeat</keyword>
<sequence>MSRRALVLDGLWYSLCPSFTTTCRSTIFHKLSRNLGISRFPPISIVNSTSRRCYSNTFGNNPNPTQYPDYNNSQTPRDLNSNGNPEQDGTWPSQKTRREHMRPRKSWHPRTYHKVQEDLLNKPDHALEALLQYMADKQPNLRHTTQVLRLLIRDRHIRPTARHYKALILANTDCERGSPEIVRGLLEEMEENGITADSGTLHGALQVLAVHPDYLLRQEILCKLRDRWLTLSPAGWHFVVAGLLRENQIELALEQAALMERKDIFVENWLHGMIIYTLCDHQEFHEVFDLMRARVDQGHDMSNSLWAHVLTTASEALHHPTVRFVWRRMVELDYMHPPAEVCDNVLKVASKVGDTELSSSVFRYLDQKNIKLGRGQHEHLVEAHVSAGNLPAAFEALCAMHESGTPLADSSTEAVLAYMIENKTDRREAWQMLKRLKNEKRSIPIECVRAIVDLCEHDAHEDPSVVDDGVGFYKELYTLCPEGADVRVYNALIRMCRTAKNRQSGMFLVKEMASLGVVPNAITFESIILMCLDAGNFRSGFMYFQDLIKRDAKVSKETQKEILEICSGSVDEFAMRLQYHPSIREDVQKLDEEIQQQKEEWKELEESGKPIHPAVRRMNMPHDERVAWNKERRKRKRRLMAIARNKEEGHSESPENGENGSPE</sequence>
<evidence type="ECO:0000259" key="4">
    <source>
        <dbReference type="Pfam" id="PF23276"/>
    </source>
</evidence>
<comment type="caution">
    <text evidence="5">The sequence shown here is derived from an EMBL/GenBank/DDBJ whole genome shotgun (WGS) entry which is preliminary data.</text>
</comment>
<feature type="region of interest" description="Disordered" evidence="3">
    <location>
        <begin position="56"/>
        <end position="110"/>
    </location>
</feature>
<dbReference type="Pfam" id="PF13812">
    <property type="entry name" value="PPR_3"/>
    <property type="match status" value="1"/>
</dbReference>
<dbReference type="PANTHER" id="PTHR47939:SF5">
    <property type="entry name" value="PENTACOTRIPEPTIDE-REPEAT REGION OF PRORP DOMAIN-CONTAINING PROTEIN"/>
    <property type="match status" value="1"/>
</dbReference>
<accession>A0AAD6N5C9</accession>
<dbReference type="PANTHER" id="PTHR47939">
    <property type="entry name" value="MEMBRANE-ASSOCIATED SALT-INDUCIBLE PROTEIN-LIKE"/>
    <property type="match status" value="1"/>
</dbReference>
<dbReference type="AlphaFoldDB" id="A0AAD6N5C9"/>
<dbReference type="Pfam" id="PF23276">
    <property type="entry name" value="TPR_24"/>
    <property type="match status" value="1"/>
</dbReference>
<dbReference type="InterPro" id="IPR011990">
    <property type="entry name" value="TPR-like_helical_dom_sf"/>
</dbReference>
<feature type="repeat" description="PPR" evidence="2">
    <location>
        <begin position="485"/>
        <end position="519"/>
    </location>
</feature>
<reference evidence="5" key="2">
    <citation type="submission" date="2023-01" db="EMBL/GenBank/DDBJ databases">
        <authorList>
            <person name="Petersen C."/>
        </authorList>
    </citation>
    <scope>NUCLEOTIDE SEQUENCE</scope>
    <source>
        <strain evidence="5">IBT 15450</strain>
    </source>
</reference>
<feature type="region of interest" description="Disordered" evidence="3">
    <location>
        <begin position="599"/>
        <end position="663"/>
    </location>
</feature>
<feature type="domain" description="Pentatricopeptide repeat-containing protein-mitochondrial" evidence="4">
    <location>
        <begin position="341"/>
        <end position="454"/>
    </location>
</feature>
<evidence type="ECO:0000313" key="5">
    <source>
        <dbReference type="EMBL" id="KAJ6030761.1"/>
    </source>
</evidence>
<feature type="compositionally biased region" description="Basic and acidic residues" evidence="3">
    <location>
        <begin position="620"/>
        <end position="630"/>
    </location>
</feature>
<name>A0AAD6N5C9_PENCN</name>
<dbReference type="PROSITE" id="PS51375">
    <property type="entry name" value="PPR"/>
    <property type="match status" value="1"/>
</dbReference>
<dbReference type="InterPro" id="IPR050667">
    <property type="entry name" value="PPR-containing_protein"/>
</dbReference>
<dbReference type="EMBL" id="JAQJZL010000014">
    <property type="protein sequence ID" value="KAJ6030761.1"/>
    <property type="molecule type" value="Genomic_DNA"/>
</dbReference>
<evidence type="ECO:0000313" key="6">
    <source>
        <dbReference type="Proteomes" id="UP001219568"/>
    </source>
</evidence>
<dbReference type="Proteomes" id="UP001219568">
    <property type="component" value="Unassembled WGS sequence"/>
</dbReference>
<gene>
    <name evidence="5" type="ORF">N7460_011027</name>
</gene>
<feature type="compositionally biased region" description="Polar residues" evidence="3">
    <location>
        <begin position="654"/>
        <end position="663"/>
    </location>
</feature>
<protein>
    <recommendedName>
        <fullName evidence="4">Pentatricopeptide repeat-containing protein-mitochondrial domain-containing protein</fullName>
    </recommendedName>
</protein>
<dbReference type="InterPro" id="IPR057027">
    <property type="entry name" value="TPR_mt"/>
</dbReference>
<feature type="compositionally biased region" description="Basic residues" evidence="3">
    <location>
        <begin position="95"/>
        <end position="110"/>
    </location>
</feature>
<evidence type="ECO:0000256" key="1">
    <source>
        <dbReference type="ARBA" id="ARBA00022737"/>
    </source>
</evidence>
<evidence type="ECO:0000256" key="2">
    <source>
        <dbReference type="PROSITE-ProRule" id="PRU00708"/>
    </source>
</evidence>
<feature type="compositionally biased region" description="Polar residues" evidence="3">
    <location>
        <begin position="56"/>
        <end position="94"/>
    </location>
</feature>
<proteinExistence type="predicted"/>
<reference evidence="5" key="1">
    <citation type="journal article" date="2023" name="IMA Fungus">
        <title>Comparative genomic study of the Penicillium genus elucidates a diverse pangenome and 15 lateral gene transfer events.</title>
        <authorList>
            <person name="Petersen C."/>
            <person name="Sorensen T."/>
            <person name="Nielsen M.R."/>
            <person name="Sondergaard T.E."/>
            <person name="Sorensen J.L."/>
            <person name="Fitzpatrick D.A."/>
            <person name="Frisvad J.C."/>
            <person name="Nielsen K.L."/>
        </authorList>
    </citation>
    <scope>NUCLEOTIDE SEQUENCE</scope>
    <source>
        <strain evidence="5">IBT 15450</strain>
    </source>
</reference>
<feature type="compositionally biased region" description="Basic and acidic residues" evidence="3">
    <location>
        <begin position="599"/>
        <end position="609"/>
    </location>
</feature>
<dbReference type="Gene3D" id="1.25.40.10">
    <property type="entry name" value="Tetratricopeptide repeat domain"/>
    <property type="match status" value="3"/>
</dbReference>